<protein>
    <submittedName>
        <fullName evidence="2 3">Uncharacterized protein</fullName>
    </submittedName>
</protein>
<evidence type="ECO:0000313" key="2">
    <source>
        <dbReference type="EMBL" id="PNR31061.1"/>
    </source>
</evidence>
<reference evidence="3" key="3">
    <citation type="submission" date="2020-12" db="UniProtKB">
        <authorList>
            <consortium name="EnsemblPlants"/>
        </authorList>
    </citation>
    <scope>IDENTIFICATION</scope>
</reference>
<dbReference type="InterPro" id="IPR036514">
    <property type="entry name" value="SGNH_hydro_sf"/>
</dbReference>
<dbReference type="EnsemblPlants" id="Pp3c22_20770V3.1">
    <property type="protein sequence ID" value="PAC:32903292.CDS.1"/>
    <property type="gene ID" value="Pp3c22_20770"/>
</dbReference>
<reference evidence="2 4" key="1">
    <citation type="journal article" date="2008" name="Science">
        <title>The Physcomitrella genome reveals evolutionary insights into the conquest of land by plants.</title>
        <authorList>
            <person name="Rensing S."/>
            <person name="Lang D."/>
            <person name="Zimmer A."/>
            <person name="Terry A."/>
            <person name="Salamov A."/>
            <person name="Shapiro H."/>
            <person name="Nishiyama T."/>
            <person name="Perroud P.-F."/>
            <person name="Lindquist E."/>
            <person name="Kamisugi Y."/>
            <person name="Tanahashi T."/>
            <person name="Sakakibara K."/>
            <person name="Fujita T."/>
            <person name="Oishi K."/>
            <person name="Shin-I T."/>
            <person name="Kuroki Y."/>
            <person name="Toyoda A."/>
            <person name="Suzuki Y."/>
            <person name="Hashimoto A."/>
            <person name="Yamaguchi K."/>
            <person name="Sugano A."/>
            <person name="Kohara Y."/>
            <person name="Fujiyama A."/>
            <person name="Anterola A."/>
            <person name="Aoki S."/>
            <person name="Ashton N."/>
            <person name="Barbazuk W.B."/>
            <person name="Barker E."/>
            <person name="Bennetzen J."/>
            <person name="Bezanilla M."/>
            <person name="Blankenship R."/>
            <person name="Cho S.H."/>
            <person name="Dutcher S."/>
            <person name="Estelle M."/>
            <person name="Fawcett J.A."/>
            <person name="Gundlach H."/>
            <person name="Hanada K."/>
            <person name="Heyl A."/>
            <person name="Hicks K.A."/>
            <person name="Hugh J."/>
            <person name="Lohr M."/>
            <person name="Mayer K."/>
            <person name="Melkozernov A."/>
            <person name="Murata T."/>
            <person name="Nelson D."/>
            <person name="Pils B."/>
            <person name="Prigge M."/>
            <person name="Reiss B."/>
            <person name="Renner T."/>
            <person name="Rombauts S."/>
            <person name="Rushton P."/>
            <person name="Sanderfoot A."/>
            <person name="Schween G."/>
            <person name="Shiu S.-H."/>
            <person name="Stueber K."/>
            <person name="Theodoulou F.L."/>
            <person name="Tu H."/>
            <person name="Van de Peer Y."/>
            <person name="Verrier P.J."/>
            <person name="Waters E."/>
            <person name="Wood A."/>
            <person name="Yang L."/>
            <person name="Cove D."/>
            <person name="Cuming A."/>
            <person name="Hasebe M."/>
            <person name="Lucas S."/>
            <person name="Mishler D.B."/>
            <person name="Reski R."/>
            <person name="Grigoriev I."/>
            <person name="Quatrano R.S."/>
            <person name="Boore J.L."/>
        </authorList>
    </citation>
    <scope>NUCLEOTIDE SEQUENCE [LARGE SCALE GENOMIC DNA]</scope>
    <source>
        <strain evidence="3 4">cv. Gransden 2004</strain>
    </source>
</reference>
<keyword evidence="4" id="KW-1185">Reference proteome</keyword>
<gene>
    <name evidence="3" type="primary">LOC112274859</name>
    <name evidence="2" type="ORF">PHYPA_027377</name>
</gene>
<name>A0A2K1IP55_PHYPA</name>
<evidence type="ECO:0000313" key="3">
    <source>
        <dbReference type="EnsemblPlants" id="PAC:32903292.CDS.1"/>
    </source>
</evidence>
<dbReference type="PANTHER" id="PTHR22835">
    <property type="entry name" value="ZINC FINGER FYVE DOMAIN CONTAINING PROTEIN"/>
    <property type="match status" value="1"/>
</dbReference>
<dbReference type="PANTHER" id="PTHR22835:SF648">
    <property type="entry name" value="GDSL-LIKE LIPASE"/>
    <property type="match status" value="1"/>
</dbReference>
<organism evidence="2">
    <name type="scientific">Physcomitrium patens</name>
    <name type="common">Spreading-leaved earth moss</name>
    <name type="synonym">Physcomitrella patens</name>
    <dbReference type="NCBI Taxonomy" id="3218"/>
    <lineage>
        <taxon>Eukaryota</taxon>
        <taxon>Viridiplantae</taxon>
        <taxon>Streptophyta</taxon>
        <taxon>Embryophyta</taxon>
        <taxon>Bryophyta</taxon>
        <taxon>Bryophytina</taxon>
        <taxon>Bryopsida</taxon>
        <taxon>Funariidae</taxon>
        <taxon>Funariales</taxon>
        <taxon>Funariaceae</taxon>
        <taxon>Physcomitrium</taxon>
    </lineage>
</organism>
<dbReference type="OrthoDB" id="1600564at2759"/>
<dbReference type="EnsemblPlants" id="Pp3c22_20770V3.2">
    <property type="protein sequence ID" value="PAC:32903293.CDS.1"/>
    <property type="gene ID" value="Pp3c22_20770"/>
</dbReference>
<dbReference type="AlphaFoldDB" id="A0A2K1IP55"/>
<proteinExistence type="inferred from homology"/>
<dbReference type="GeneID" id="112274859"/>
<dbReference type="Gramene" id="Pp3c22_20770V3.1">
    <property type="protein sequence ID" value="PAC:32903292.CDS.1"/>
    <property type="gene ID" value="Pp3c22_20770"/>
</dbReference>
<dbReference type="Gramene" id="Pp3c22_20770V3.2">
    <property type="protein sequence ID" value="PAC:32903293.CDS.1"/>
    <property type="gene ID" value="Pp3c22_20770"/>
</dbReference>
<accession>A0A2K1IP55</accession>
<evidence type="ECO:0000256" key="1">
    <source>
        <dbReference type="ARBA" id="ARBA00008668"/>
    </source>
</evidence>
<evidence type="ECO:0000313" key="4">
    <source>
        <dbReference type="Proteomes" id="UP000006727"/>
    </source>
</evidence>
<reference evidence="2 4" key="2">
    <citation type="journal article" date="2018" name="Plant J.">
        <title>The Physcomitrella patens chromosome-scale assembly reveals moss genome structure and evolution.</title>
        <authorList>
            <person name="Lang D."/>
            <person name="Ullrich K.K."/>
            <person name="Murat F."/>
            <person name="Fuchs J."/>
            <person name="Jenkins J."/>
            <person name="Haas F.B."/>
            <person name="Piednoel M."/>
            <person name="Gundlach H."/>
            <person name="Van Bel M."/>
            <person name="Meyberg R."/>
            <person name="Vives C."/>
            <person name="Morata J."/>
            <person name="Symeonidi A."/>
            <person name="Hiss M."/>
            <person name="Muchero W."/>
            <person name="Kamisugi Y."/>
            <person name="Saleh O."/>
            <person name="Blanc G."/>
            <person name="Decker E.L."/>
            <person name="van Gessel N."/>
            <person name="Grimwood J."/>
            <person name="Hayes R.D."/>
            <person name="Graham S.W."/>
            <person name="Gunter L.E."/>
            <person name="McDaniel S.F."/>
            <person name="Hoernstein S.N.W."/>
            <person name="Larsson A."/>
            <person name="Li F.W."/>
            <person name="Perroud P.F."/>
            <person name="Phillips J."/>
            <person name="Ranjan P."/>
            <person name="Rokshar D.S."/>
            <person name="Rothfels C.J."/>
            <person name="Schneider L."/>
            <person name="Shu S."/>
            <person name="Stevenson D.W."/>
            <person name="Thummler F."/>
            <person name="Tillich M."/>
            <person name="Villarreal Aguilar J.C."/>
            <person name="Widiez T."/>
            <person name="Wong G.K."/>
            <person name="Wymore A."/>
            <person name="Zhang Y."/>
            <person name="Zimmer A.D."/>
            <person name="Quatrano R.S."/>
            <person name="Mayer K.F.X."/>
            <person name="Goodstein D."/>
            <person name="Casacuberta J.M."/>
            <person name="Vandepoele K."/>
            <person name="Reski R."/>
            <person name="Cuming A.C."/>
            <person name="Tuskan G.A."/>
            <person name="Maumus F."/>
            <person name="Salse J."/>
            <person name="Schmutz J."/>
            <person name="Rensing S.A."/>
        </authorList>
    </citation>
    <scope>NUCLEOTIDE SEQUENCE [LARGE SCALE GENOMIC DNA]</scope>
    <source>
        <strain evidence="3 4">cv. Gransden 2004</strain>
    </source>
</reference>
<sequence length="337" mass="36735">MASIRRQRSALTWTVLTALYVVSWISLVEISSKALPNCSYPAVYSFGDSLSDVGNSITTFPDKFALSELDPFEVEYPMHADDRLSDGKLLVDFIGDGRALGLRNCCGSEVIRVIEVCVDRFCPTLQSLEWEVAQTSPGCVALLLTSSSEQTSHRQEAPHATPPDGSHLKALPHLSRSMCRFSGLSGTQFAFPPITTSKTLLGMSPVCFRFIQESSRCASQSLAAPRSFVADIFRHLLVFVVATKLPAENSINQSLYTVFAGFHDYVFDLYTTKLSPGEALDAVSDVVDAMVTTIEDLVKLEAKDILVVNLPPLGCIPALLTLFPGNSSDQYDAYGCL</sequence>
<dbReference type="Proteomes" id="UP000006727">
    <property type="component" value="Chromosome 22"/>
</dbReference>
<comment type="similarity">
    <text evidence="1">Belongs to the 'GDSL' lipolytic enzyme family.</text>
</comment>
<dbReference type="Gene3D" id="3.40.50.1110">
    <property type="entry name" value="SGNH hydrolase"/>
    <property type="match status" value="2"/>
</dbReference>
<dbReference type="EMBL" id="ABEU02000022">
    <property type="protein sequence ID" value="PNR31061.1"/>
    <property type="molecule type" value="Genomic_DNA"/>
</dbReference>
<dbReference type="RefSeq" id="XP_024360447.1">
    <property type="nucleotide sequence ID" value="XM_024504679.2"/>
</dbReference>